<proteinExistence type="predicted"/>
<gene>
    <name evidence="1" type="ORF">SAMN02745975_03281</name>
</gene>
<keyword evidence="2" id="KW-1185">Reference proteome</keyword>
<evidence type="ECO:0000313" key="2">
    <source>
        <dbReference type="Proteomes" id="UP000184536"/>
    </source>
</evidence>
<dbReference type="AlphaFoldDB" id="A0A1M6NEV8"/>
<dbReference type="InterPro" id="IPR027417">
    <property type="entry name" value="P-loop_NTPase"/>
</dbReference>
<reference evidence="2" key="1">
    <citation type="submission" date="2016-11" db="EMBL/GenBank/DDBJ databases">
        <authorList>
            <person name="Varghese N."/>
            <person name="Submissions S."/>
        </authorList>
    </citation>
    <scope>NUCLEOTIDE SEQUENCE [LARGE SCALE GENOMIC DNA]</scope>
    <source>
        <strain evidence="2">DSM 17957</strain>
    </source>
</reference>
<evidence type="ECO:0000313" key="1">
    <source>
        <dbReference type="EMBL" id="SHJ94268.1"/>
    </source>
</evidence>
<dbReference type="STRING" id="1121919.SAMN02745975_03281"/>
<organism evidence="1 2">
    <name type="scientific">Geosporobacter subterraneus DSM 17957</name>
    <dbReference type="NCBI Taxonomy" id="1121919"/>
    <lineage>
        <taxon>Bacteria</taxon>
        <taxon>Bacillati</taxon>
        <taxon>Bacillota</taxon>
        <taxon>Clostridia</taxon>
        <taxon>Peptostreptococcales</taxon>
        <taxon>Thermotaleaceae</taxon>
        <taxon>Geosporobacter</taxon>
    </lineage>
</organism>
<accession>A0A1M6NEV8</accession>
<dbReference type="SUPFAM" id="SSF52540">
    <property type="entry name" value="P-loop containing nucleoside triphosphate hydrolases"/>
    <property type="match status" value="1"/>
</dbReference>
<dbReference type="Gene3D" id="3.40.50.300">
    <property type="entry name" value="P-loop containing nucleotide triphosphate hydrolases"/>
    <property type="match status" value="1"/>
</dbReference>
<dbReference type="RefSeq" id="WP_110942292.1">
    <property type="nucleotide sequence ID" value="NZ_FQZV01000055.1"/>
</dbReference>
<sequence length="75" mass="8368">MIGDEVVLHSGNKNLAECLKIAILSTYLGAPIHIHATGLRGIGKTTMIRGMRGLLPQIERIKGCEFNKSWDFIYR</sequence>
<dbReference type="EMBL" id="FQZV01000055">
    <property type="protein sequence ID" value="SHJ94268.1"/>
    <property type="molecule type" value="Genomic_DNA"/>
</dbReference>
<name>A0A1M6NEV8_9FIRM</name>
<protein>
    <submittedName>
        <fullName evidence="1">Magnesium chelatase subunit D/magnesium chelatase subunit I</fullName>
    </submittedName>
</protein>
<dbReference type="Proteomes" id="UP000184536">
    <property type="component" value="Unassembled WGS sequence"/>
</dbReference>